<keyword evidence="1" id="KW-0175">Coiled coil</keyword>
<feature type="coiled-coil region" evidence="1">
    <location>
        <begin position="70"/>
        <end position="142"/>
    </location>
</feature>
<feature type="signal peptide" evidence="2">
    <location>
        <begin position="1"/>
        <end position="25"/>
    </location>
</feature>
<dbReference type="AlphaFoldDB" id="A0A8G2FC17"/>
<dbReference type="RefSeq" id="WP_019999468.1">
    <property type="nucleotide sequence ID" value="NZ_CP192217.1"/>
</dbReference>
<reference evidence="3 4" key="1">
    <citation type="submission" date="2016-11" db="EMBL/GenBank/DDBJ databases">
        <authorList>
            <person name="Varghese N."/>
            <person name="Submissions S."/>
        </authorList>
    </citation>
    <scope>NUCLEOTIDE SEQUENCE [LARGE SCALE GENOMIC DNA]</scope>
    <source>
        <strain evidence="3 4">DSM 17919</strain>
    </source>
</reference>
<comment type="caution">
    <text evidence="3">The sequence shown here is derived from an EMBL/GenBank/DDBJ whole genome shotgun (WGS) entry which is preliminary data.</text>
</comment>
<sequence length="164" mass="18579">MKKLATTVFAVICTYMLCFSLPAYANEKCINYAKPLASSARLLAKSIEATTEALVAINKRANTHEITSFNDTVEAAQKRSEQMVRDLNEKQQHIMERAESTTDYTICKQDMQDELEELKAATKEAKDLLIELKDSIKSMLEELKGSFFGLFNKEDNKRKDAITI</sequence>
<proteinExistence type="predicted"/>
<dbReference type="Proteomes" id="UP000184001">
    <property type="component" value="Unassembled WGS sequence"/>
</dbReference>
<accession>A0A8G2FC17</accession>
<name>A0A8G2FC17_9BACT</name>
<evidence type="ECO:0000256" key="1">
    <source>
        <dbReference type="SAM" id="Coils"/>
    </source>
</evidence>
<dbReference type="EMBL" id="FQZR01000008">
    <property type="protein sequence ID" value="SHJ62381.1"/>
    <property type="molecule type" value="Genomic_DNA"/>
</dbReference>
<evidence type="ECO:0000313" key="3">
    <source>
        <dbReference type="EMBL" id="SHJ62381.1"/>
    </source>
</evidence>
<evidence type="ECO:0000313" key="4">
    <source>
        <dbReference type="Proteomes" id="UP000184001"/>
    </source>
</evidence>
<keyword evidence="2" id="KW-0732">Signal</keyword>
<evidence type="ECO:0000256" key="2">
    <source>
        <dbReference type="SAM" id="SignalP"/>
    </source>
</evidence>
<organism evidence="3 4">
    <name type="scientific">Halodesulfovibrio aestuarii</name>
    <dbReference type="NCBI Taxonomy" id="126333"/>
    <lineage>
        <taxon>Bacteria</taxon>
        <taxon>Pseudomonadati</taxon>
        <taxon>Thermodesulfobacteriota</taxon>
        <taxon>Desulfovibrionia</taxon>
        <taxon>Desulfovibrionales</taxon>
        <taxon>Desulfovibrionaceae</taxon>
        <taxon>Halodesulfovibrio</taxon>
    </lineage>
</organism>
<feature type="chain" id="PRO_5034609024" evidence="2">
    <location>
        <begin position="26"/>
        <end position="164"/>
    </location>
</feature>
<gene>
    <name evidence="3" type="ORF">SAMN05660830_02868</name>
</gene>
<protein>
    <submittedName>
        <fullName evidence="3">Uncharacterized protein</fullName>
    </submittedName>
</protein>